<dbReference type="InterPro" id="IPR026039">
    <property type="entry name" value="YfgM"/>
</dbReference>
<gene>
    <name evidence="11" type="ORF">SAMN02583745_00034</name>
</gene>
<evidence type="ECO:0000256" key="5">
    <source>
        <dbReference type="ARBA" id="ARBA00023136"/>
    </source>
</evidence>
<dbReference type="InterPro" id="IPR018704">
    <property type="entry name" value="SecYEG/CpoB_TPR"/>
</dbReference>
<dbReference type="RefSeq" id="WP_093316434.1">
    <property type="nucleotide sequence ID" value="NZ_FOHV01000001.1"/>
</dbReference>
<keyword evidence="2" id="KW-1003">Cell membrane</keyword>
<keyword evidence="6" id="KW-0143">Chaperone</keyword>
<proteinExistence type="inferred from homology"/>
<dbReference type="GO" id="GO:0044877">
    <property type="term" value="F:protein-containing complex binding"/>
    <property type="evidence" value="ECO:0007669"/>
    <property type="project" value="InterPro"/>
</dbReference>
<keyword evidence="5 9" id="KW-0472">Membrane</keyword>
<dbReference type="SUPFAM" id="SSF48452">
    <property type="entry name" value="TPR-like"/>
    <property type="match status" value="1"/>
</dbReference>
<evidence type="ECO:0000256" key="4">
    <source>
        <dbReference type="ARBA" id="ARBA00022989"/>
    </source>
</evidence>
<evidence type="ECO:0000256" key="8">
    <source>
        <dbReference type="ARBA" id="ARBA00024235"/>
    </source>
</evidence>
<evidence type="ECO:0000256" key="3">
    <source>
        <dbReference type="ARBA" id="ARBA00022692"/>
    </source>
</evidence>
<protein>
    <recommendedName>
        <fullName evidence="8">Ancillary SecYEG translocon subunit</fullName>
    </recommendedName>
</protein>
<dbReference type="PANTHER" id="PTHR38035">
    <property type="entry name" value="UPF0070 PROTEIN YFGM"/>
    <property type="match status" value="1"/>
</dbReference>
<evidence type="ECO:0000256" key="7">
    <source>
        <dbReference type="ARBA" id="ARBA00024197"/>
    </source>
</evidence>
<dbReference type="PANTHER" id="PTHR38035:SF1">
    <property type="entry name" value="ANCILLARY SECYEG TRANSLOCON SUBUNIT"/>
    <property type="match status" value="1"/>
</dbReference>
<reference evidence="12" key="1">
    <citation type="submission" date="2016-10" db="EMBL/GenBank/DDBJ databases">
        <authorList>
            <person name="Varghese N."/>
            <person name="Submissions S."/>
        </authorList>
    </citation>
    <scope>NUCLEOTIDE SEQUENCE [LARGE SCALE GENOMIC DNA]</scope>
    <source>
        <strain evidence="12">DSM 18579</strain>
    </source>
</reference>
<dbReference type="Gene3D" id="1.25.40.10">
    <property type="entry name" value="Tetratricopeptide repeat domain"/>
    <property type="match status" value="1"/>
</dbReference>
<dbReference type="STRING" id="1123402.SAMN02583745_00034"/>
<evidence type="ECO:0000313" key="12">
    <source>
        <dbReference type="Proteomes" id="UP000242642"/>
    </source>
</evidence>
<evidence type="ECO:0000256" key="1">
    <source>
        <dbReference type="ARBA" id="ARBA00004401"/>
    </source>
</evidence>
<evidence type="ECO:0000259" key="10">
    <source>
        <dbReference type="Pfam" id="PF09976"/>
    </source>
</evidence>
<evidence type="ECO:0000256" key="2">
    <source>
        <dbReference type="ARBA" id="ARBA00022475"/>
    </source>
</evidence>
<keyword evidence="12" id="KW-1185">Reference proteome</keyword>
<dbReference type="InterPro" id="IPR011990">
    <property type="entry name" value="TPR-like_helical_dom_sf"/>
</dbReference>
<evidence type="ECO:0000313" key="11">
    <source>
        <dbReference type="EMBL" id="SES63399.1"/>
    </source>
</evidence>
<keyword evidence="4 9" id="KW-1133">Transmembrane helix</keyword>
<organism evidence="11 12">
    <name type="scientific">Thorsellia anophelis DSM 18579</name>
    <dbReference type="NCBI Taxonomy" id="1123402"/>
    <lineage>
        <taxon>Bacteria</taxon>
        <taxon>Pseudomonadati</taxon>
        <taxon>Pseudomonadota</taxon>
        <taxon>Gammaproteobacteria</taxon>
        <taxon>Enterobacterales</taxon>
        <taxon>Thorselliaceae</taxon>
        <taxon>Thorsellia</taxon>
    </lineage>
</organism>
<dbReference type="EMBL" id="FOHV01000001">
    <property type="protein sequence ID" value="SES63399.1"/>
    <property type="molecule type" value="Genomic_DNA"/>
</dbReference>
<dbReference type="Proteomes" id="UP000242642">
    <property type="component" value="Unassembled WGS sequence"/>
</dbReference>
<dbReference type="Pfam" id="PF09976">
    <property type="entry name" value="TPR_21"/>
    <property type="match status" value="1"/>
</dbReference>
<sequence length="216" mass="24033">MQTDNEQYEQVKTFIRENWIAITAGVVIGVGGLLGWRYYQEYQIESQLNEASAYFNATSALNKLNEAIEATPENAESLNQEADNAIKTYLATDSSNYAGIAALKLAKNLASQKKYTEAEQVLIDIASKVKDENILATILFMLANIQAEQDKFADALATIEKITLASWNANLLEFKADILKRKGDISEAKKVYEQAITVADPSLQDYLRLKLNNLPS</sequence>
<feature type="transmembrane region" description="Helical" evidence="9">
    <location>
        <begin position="20"/>
        <end position="39"/>
    </location>
</feature>
<accession>A0A1H9Y3L5</accession>
<keyword evidence="3 9" id="KW-0812">Transmembrane</keyword>
<name>A0A1H9Y3L5_9GAMM</name>
<comment type="similarity">
    <text evidence="7">Belongs to the YfgM family.</text>
</comment>
<dbReference type="OrthoDB" id="9789675at2"/>
<comment type="subcellular location">
    <subcellularLocation>
        <location evidence="1">Cell membrane</location>
        <topology evidence="1">Single-pass type II membrane protein</topology>
    </subcellularLocation>
</comment>
<dbReference type="GO" id="GO:0005886">
    <property type="term" value="C:plasma membrane"/>
    <property type="evidence" value="ECO:0007669"/>
    <property type="project" value="UniProtKB-SubCell"/>
</dbReference>
<evidence type="ECO:0000256" key="6">
    <source>
        <dbReference type="ARBA" id="ARBA00023186"/>
    </source>
</evidence>
<feature type="domain" description="Ancillary SecYEG translocon subunit/Cell division coordinator CpoB TPR" evidence="10">
    <location>
        <begin position="12"/>
        <end position="215"/>
    </location>
</feature>
<dbReference type="AlphaFoldDB" id="A0A1H9Y3L5"/>
<evidence type="ECO:0000256" key="9">
    <source>
        <dbReference type="SAM" id="Phobius"/>
    </source>
</evidence>